<protein>
    <submittedName>
        <fullName evidence="1">Uncharacterized protein</fullName>
    </submittedName>
</protein>
<name>A0ABN4X1E4_9HYPH</name>
<reference evidence="1 2" key="1">
    <citation type="submission" date="2017-02" db="EMBL/GenBank/DDBJ databases">
        <authorList>
            <person name="Jeong S."/>
        </authorList>
    </citation>
    <scope>NUCLEOTIDE SEQUENCE [LARGE SCALE GENOMIC DNA]</scope>
    <source>
        <strain evidence="1 2">RMAR6-6</strain>
        <plasmid evidence="1 2">unnamed2</plasmid>
    </source>
</reference>
<gene>
    <name evidence="1" type="ORF">B0E33_30600</name>
</gene>
<organism evidence="1 2">
    <name type="scientific">Roseibium algicola</name>
    <dbReference type="NCBI Taxonomy" id="2857014"/>
    <lineage>
        <taxon>Bacteria</taxon>
        <taxon>Pseudomonadati</taxon>
        <taxon>Pseudomonadota</taxon>
        <taxon>Alphaproteobacteria</taxon>
        <taxon>Hyphomicrobiales</taxon>
        <taxon>Stappiaceae</taxon>
        <taxon>Roseibium</taxon>
    </lineage>
</organism>
<evidence type="ECO:0000313" key="1">
    <source>
        <dbReference type="EMBL" id="AQQ08175.1"/>
    </source>
</evidence>
<geneLocation type="plasmid" evidence="1 2">
    <name>unnamed2</name>
</geneLocation>
<dbReference type="Proteomes" id="UP000188174">
    <property type="component" value="Plasmid unnamed2"/>
</dbReference>
<proteinExistence type="predicted"/>
<evidence type="ECO:0000313" key="2">
    <source>
        <dbReference type="Proteomes" id="UP000188174"/>
    </source>
</evidence>
<keyword evidence="2" id="KW-1185">Reference proteome</keyword>
<accession>A0ABN4X1E4</accession>
<keyword evidence="1" id="KW-0614">Plasmid</keyword>
<dbReference type="RefSeq" id="WP_077294799.1">
    <property type="nucleotide sequence ID" value="NZ_CP019632.1"/>
</dbReference>
<dbReference type="EMBL" id="CP019632">
    <property type="protein sequence ID" value="AQQ08175.1"/>
    <property type="molecule type" value="Genomic_DNA"/>
</dbReference>
<sequence length="77" mass="9110">MPERSIYAQIDEIRDVLEKREQRFSSLRGHMASEEEEHILRLKCALRTLEWVRDHKDELRTLARELKSLTGLTSSDS</sequence>